<proteinExistence type="inferred from homology"/>
<dbReference type="Proteomes" id="UP001597112">
    <property type="component" value="Unassembled WGS sequence"/>
</dbReference>
<evidence type="ECO:0000256" key="2">
    <source>
        <dbReference type="ARBA" id="ARBA00022448"/>
    </source>
</evidence>
<dbReference type="Gene3D" id="2.40.170.20">
    <property type="entry name" value="TonB-dependent receptor, beta-barrel domain"/>
    <property type="match status" value="1"/>
</dbReference>
<dbReference type="EMBL" id="JBHTKA010000014">
    <property type="protein sequence ID" value="MFD1002828.1"/>
    <property type="molecule type" value="Genomic_DNA"/>
</dbReference>
<organism evidence="10 11">
    <name type="scientific">Ohtaekwangia kribbensis</name>
    <dbReference type="NCBI Taxonomy" id="688913"/>
    <lineage>
        <taxon>Bacteria</taxon>
        <taxon>Pseudomonadati</taxon>
        <taxon>Bacteroidota</taxon>
        <taxon>Cytophagia</taxon>
        <taxon>Cytophagales</taxon>
        <taxon>Fulvivirgaceae</taxon>
        <taxon>Ohtaekwangia</taxon>
    </lineage>
</organism>
<keyword evidence="10" id="KW-0675">Receptor</keyword>
<comment type="subcellular location">
    <subcellularLocation>
        <location evidence="1 8">Cell outer membrane</location>
        <topology evidence="1 8">Multi-pass membrane protein</topology>
    </subcellularLocation>
</comment>
<dbReference type="Gene3D" id="2.170.130.10">
    <property type="entry name" value="TonB-dependent receptor, plug domain"/>
    <property type="match status" value="1"/>
</dbReference>
<dbReference type="PANTHER" id="PTHR30069">
    <property type="entry name" value="TONB-DEPENDENT OUTER MEMBRANE RECEPTOR"/>
    <property type="match status" value="1"/>
</dbReference>
<evidence type="ECO:0000256" key="3">
    <source>
        <dbReference type="ARBA" id="ARBA00022452"/>
    </source>
</evidence>
<name>A0ABW3K9Q3_9BACT</name>
<gene>
    <name evidence="10" type="ORF">ACFQ21_26110</name>
</gene>
<protein>
    <submittedName>
        <fullName evidence="10">TonB-dependent receptor plug domain-containing protein</fullName>
    </submittedName>
</protein>
<dbReference type="Pfam" id="PF07715">
    <property type="entry name" value="Plug"/>
    <property type="match status" value="1"/>
</dbReference>
<evidence type="ECO:0000313" key="11">
    <source>
        <dbReference type="Proteomes" id="UP001597112"/>
    </source>
</evidence>
<keyword evidence="6 8" id="KW-0472">Membrane</keyword>
<evidence type="ECO:0000256" key="8">
    <source>
        <dbReference type="PROSITE-ProRule" id="PRU01360"/>
    </source>
</evidence>
<keyword evidence="11" id="KW-1185">Reference proteome</keyword>
<dbReference type="PROSITE" id="PS52016">
    <property type="entry name" value="TONB_DEPENDENT_REC_3"/>
    <property type="match status" value="1"/>
</dbReference>
<dbReference type="PANTHER" id="PTHR30069:SF29">
    <property type="entry name" value="HEMOGLOBIN AND HEMOGLOBIN-HAPTOGLOBIN-BINDING PROTEIN 1-RELATED"/>
    <property type="match status" value="1"/>
</dbReference>
<sequence>MNLNAFTKESDLQKLLNKNVGVSAQKLSSRETPGILSIITAEEIQNSGARDLTDVLRLVPGFDVMQDLQFVMGIGLRGSWANEGKVLVMMDGQPFNDLLYQSVAVGNRFPIDAVERIEIIRGPGSAIYGGSAEYGVINIITKAAESLNGVAIYGTGGFHADATGRTNAGVMASRKTESLAWDFSFFKGAGIVSDDQHHDDPIQNAYNGNTNYINQNLAKVSTADPMNINLGLRYKDLYLRTMYDEFKTSDPQVDVSFKNFFADLRYAWKINDKFKLTPQLKFTDQRPWTYGPKENKDPDFEAQATRLYAQADGEYNASRKTSINFGAIYFRDHGDYETVLSTFAGDRSLTLSNYAFYAQALFKHRLANATVGFRYEKNNRYGGAFVPRLALTKKIENFHFKVLYSQAFRAPSLQNINIALNDKIKPEKSDVFELELGYQFTPEMLLAVNAFSISTRNVMIYGSEGEDETFQEWYENSQKSGSKGIEVVYSVRQKTWYAHLTYSFSQAIKSNTVEVYEVSQTDRQYVGFPTHKITLNTNFNLTSKLSFNPTFIYASKRYAYTAVDDDGNAISTALDPYVVANAFLNYRNLLPGLTAGVGAYDILNERPAIPQAYNGGYGPIPGRSREYVVKLSYQLNFAK</sequence>
<comment type="similarity">
    <text evidence="8">Belongs to the TonB-dependent receptor family.</text>
</comment>
<evidence type="ECO:0000256" key="5">
    <source>
        <dbReference type="ARBA" id="ARBA00022729"/>
    </source>
</evidence>
<evidence type="ECO:0000313" key="10">
    <source>
        <dbReference type="EMBL" id="MFD1002828.1"/>
    </source>
</evidence>
<evidence type="ECO:0000256" key="7">
    <source>
        <dbReference type="ARBA" id="ARBA00023237"/>
    </source>
</evidence>
<accession>A0ABW3K9Q3</accession>
<evidence type="ECO:0000259" key="9">
    <source>
        <dbReference type="Pfam" id="PF07715"/>
    </source>
</evidence>
<keyword evidence="7 8" id="KW-0998">Cell outer membrane</keyword>
<feature type="domain" description="TonB-dependent receptor plug" evidence="9">
    <location>
        <begin position="30"/>
        <end position="136"/>
    </location>
</feature>
<dbReference type="InterPro" id="IPR036942">
    <property type="entry name" value="Beta-barrel_TonB_sf"/>
</dbReference>
<keyword evidence="4 8" id="KW-0812">Transmembrane</keyword>
<keyword evidence="5" id="KW-0732">Signal</keyword>
<evidence type="ECO:0000256" key="1">
    <source>
        <dbReference type="ARBA" id="ARBA00004571"/>
    </source>
</evidence>
<keyword evidence="2 8" id="KW-0813">Transport</keyword>
<dbReference type="InterPro" id="IPR039426">
    <property type="entry name" value="TonB-dep_rcpt-like"/>
</dbReference>
<reference evidence="11" key="1">
    <citation type="journal article" date="2019" name="Int. J. Syst. Evol. Microbiol.">
        <title>The Global Catalogue of Microorganisms (GCM) 10K type strain sequencing project: providing services to taxonomists for standard genome sequencing and annotation.</title>
        <authorList>
            <consortium name="The Broad Institute Genomics Platform"/>
            <consortium name="The Broad Institute Genome Sequencing Center for Infectious Disease"/>
            <person name="Wu L."/>
            <person name="Ma J."/>
        </authorList>
    </citation>
    <scope>NUCLEOTIDE SEQUENCE [LARGE SCALE GENOMIC DNA]</scope>
    <source>
        <strain evidence="11">CCUG 58938</strain>
    </source>
</reference>
<evidence type="ECO:0000256" key="6">
    <source>
        <dbReference type="ARBA" id="ARBA00023136"/>
    </source>
</evidence>
<dbReference type="SUPFAM" id="SSF56935">
    <property type="entry name" value="Porins"/>
    <property type="match status" value="1"/>
</dbReference>
<evidence type="ECO:0000256" key="4">
    <source>
        <dbReference type="ARBA" id="ARBA00022692"/>
    </source>
</evidence>
<comment type="caution">
    <text evidence="10">The sequence shown here is derived from an EMBL/GenBank/DDBJ whole genome shotgun (WGS) entry which is preliminary data.</text>
</comment>
<dbReference type="InterPro" id="IPR012910">
    <property type="entry name" value="Plug_dom"/>
</dbReference>
<keyword evidence="3 8" id="KW-1134">Transmembrane beta strand</keyword>
<dbReference type="InterPro" id="IPR037066">
    <property type="entry name" value="Plug_dom_sf"/>
</dbReference>
<dbReference type="RefSeq" id="WP_377584562.1">
    <property type="nucleotide sequence ID" value="NZ_JBHTKA010000014.1"/>
</dbReference>